<name>A0A0G1WCJ6_9BACT</name>
<dbReference type="CDD" id="cd04458">
    <property type="entry name" value="CSP_CDS"/>
    <property type="match status" value="1"/>
</dbReference>
<reference evidence="2 3" key="1">
    <citation type="journal article" date="2015" name="Nature">
        <title>rRNA introns, odd ribosomes, and small enigmatic genomes across a large radiation of phyla.</title>
        <authorList>
            <person name="Brown C.T."/>
            <person name="Hug L.A."/>
            <person name="Thomas B.C."/>
            <person name="Sharon I."/>
            <person name="Castelle C.J."/>
            <person name="Singh A."/>
            <person name="Wilkins M.J."/>
            <person name="Williams K.H."/>
            <person name="Banfield J.F."/>
        </authorList>
    </citation>
    <scope>NUCLEOTIDE SEQUENCE [LARGE SCALE GENOMIC DNA]</scope>
</reference>
<sequence length="74" mass="8439">MQEGTIARLTDKGFGFIAREGQEKDLFFHSNELVGVSFDELREGDKVTFEVAESPKRVLLVYTNVISNPFMVHF</sequence>
<feature type="domain" description="CSD" evidence="1">
    <location>
        <begin position="1"/>
        <end position="67"/>
    </location>
</feature>
<dbReference type="InterPro" id="IPR011129">
    <property type="entry name" value="CSD"/>
</dbReference>
<dbReference type="AlphaFoldDB" id="A0A0G1WCJ6"/>
<dbReference type="Proteomes" id="UP000034120">
    <property type="component" value="Unassembled WGS sequence"/>
</dbReference>
<dbReference type="Pfam" id="PF00313">
    <property type="entry name" value="CSD"/>
    <property type="match status" value="1"/>
</dbReference>
<organism evidence="2 3">
    <name type="scientific">Candidatus Kaiserbacteria bacterium GW2011_GWB1_50_17</name>
    <dbReference type="NCBI Taxonomy" id="1618673"/>
    <lineage>
        <taxon>Bacteria</taxon>
        <taxon>Candidatus Kaiseribacteriota</taxon>
    </lineage>
</organism>
<dbReference type="Gene3D" id="2.40.50.140">
    <property type="entry name" value="Nucleic acid-binding proteins"/>
    <property type="match status" value="1"/>
</dbReference>
<accession>A0A0G1WCJ6</accession>
<protein>
    <submittedName>
        <fullName evidence="2">Cold shock-like protein</fullName>
    </submittedName>
</protein>
<proteinExistence type="predicted"/>
<gene>
    <name evidence="2" type="ORF">UY57_C0041G0007</name>
</gene>
<comment type="caution">
    <text evidence="2">The sequence shown here is derived from an EMBL/GenBank/DDBJ whole genome shotgun (WGS) entry which is preliminary data.</text>
</comment>
<dbReference type="EMBL" id="LCQM01000041">
    <property type="protein sequence ID" value="KKW16315.1"/>
    <property type="molecule type" value="Genomic_DNA"/>
</dbReference>
<dbReference type="SUPFAM" id="SSF50249">
    <property type="entry name" value="Nucleic acid-binding proteins"/>
    <property type="match status" value="1"/>
</dbReference>
<dbReference type="GO" id="GO:0003676">
    <property type="term" value="F:nucleic acid binding"/>
    <property type="evidence" value="ECO:0007669"/>
    <property type="project" value="InterPro"/>
</dbReference>
<dbReference type="InterPro" id="IPR002059">
    <property type="entry name" value="CSP_DNA-bd"/>
</dbReference>
<dbReference type="InterPro" id="IPR012340">
    <property type="entry name" value="NA-bd_OB-fold"/>
</dbReference>
<evidence type="ECO:0000313" key="2">
    <source>
        <dbReference type="EMBL" id="KKW16315.1"/>
    </source>
</evidence>
<dbReference type="PROSITE" id="PS51857">
    <property type="entry name" value="CSD_2"/>
    <property type="match status" value="1"/>
</dbReference>
<evidence type="ECO:0000313" key="3">
    <source>
        <dbReference type="Proteomes" id="UP000034120"/>
    </source>
</evidence>
<dbReference type="SMART" id="SM00357">
    <property type="entry name" value="CSP"/>
    <property type="match status" value="1"/>
</dbReference>
<evidence type="ECO:0000259" key="1">
    <source>
        <dbReference type="PROSITE" id="PS51857"/>
    </source>
</evidence>